<keyword evidence="3" id="KW-0032">Aminotransferase</keyword>
<dbReference type="PANTHER" id="PTHR34606:SF4">
    <property type="entry name" value="OUTER MEMBRANE LIPOPROTEIN DOLP"/>
    <property type="match status" value="1"/>
</dbReference>
<dbReference type="AlphaFoldDB" id="A0A085V786"/>
<proteinExistence type="predicted"/>
<feature type="domain" description="BON" evidence="2">
    <location>
        <begin position="148"/>
        <end position="216"/>
    </location>
</feature>
<comment type="caution">
    <text evidence="3">The sequence shown here is derived from an EMBL/GenBank/DDBJ whole genome shotgun (WGS) entry which is preliminary data.</text>
</comment>
<dbReference type="OrthoDB" id="870892at2"/>
<keyword evidence="3" id="KW-0808">Transferase</keyword>
<feature type="domain" description="BON" evidence="2">
    <location>
        <begin position="77"/>
        <end position="145"/>
    </location>
</feature>
<dbReference type="PROSITE" id="PS50914">
    <property type="entry name" value="BON"/>
    <property type="match status" value="3"/>
</dbReference>
<dbReference type="RefSeq" id="WP_032631422.1">
    <property type="nucleotide sequence ID" value="NZ_JPQU01000089.1"/>
</dbReference>
<dbReference type="Gene3D" id="3.30.1340.30">
    <property type="match status" value="3"/>
</dbReference>
<dbReference type="EMBL" id="JPQU01000089">
    <property type="protein sequence ID" value="KFE51299.1"/>
    <property type="molecule type" value="Genomic_DNA"/>
</dbReference>
<feature type="domain" description="BON" evidence="2">
    <location>
        <begin position="2"/>
        <end position="70"/>
    </location>
</feature>
<dbReference type="InterPro" id="IPR051686">
    <property type="entry name" value="Lipoprotein_DolP"/>
</dbReference>
<gene>
    <name evidence="3" type="ORF">IV01_23880</name>
</gene>
<accession>A0A085V786</accession>
<evidence type="ECO:0000259" key="2">
    <source>
        <dbReference type="PROSITE" id="PS50914"/>
    </source>
</evidence>
<name>A0A085V786_PSESX</name>
<evidence type="ECO:0000313" key="3">
    <source>
        <dbReference type="EMBL" id="KFE51299.1"/>
    </source>
</evidence>
<dbReference type="PATRIC" id="fig|317.175.peg.4982"/>
<protein>
    <submittedName>
        <fullName evidence="3">Ornithine aminotransferase</fullName>
    </submittedName>
</protein>
<keyword evidence="1" id="KW-0732">Signal</keyword>
<dbReference type="GO" id="GO:0008483">
    <property type="term" value="F:transaminase activity"/>
    <property type="evidence" value="ECO:0007669"/>
    <property type="project" value="UniProtKB-KW"/>
</dbReference>
<reference evidence="3 4" key="1">
    <citation type="submission" date="2014-07" db="EMBL/GenBank/DDBJ databases">
        <title>Draft Genome Sequences of Environmental Pseudomonas syringae strains.</title>
        <authorList>
            <person name="Baltrus D.A."/>
            <person name="Berge O."/>
            <person name="Morris C."/>
        </authorList>
    </citation>
    <scope>NUCLEOTIDE SEQUENCE [LARGE SCALE GENOMIC DNA]</scope>
    <source>
        <strain evidence="3 4">GAW0119</strain>
    </source>
</reference>
<sequence>MSDLSLRNNILDELDFRPDINPANIGVMVKDGVVTLTGHVSTYAEKIAAERAVTSIKGVRAIAQEIEVRPAGHQGVTDDMIAARAANIISWTAHLPDGAIKIKVQAGWVNLEGQVDWQYERDSILRAVHKLSGVVGVTNMITLRPRPNAIDIKQRIEDALKRSAEVDARQIRVKVEGDTVKLEGKIHMLGERTIVERAAWATPGVRRVEDHLMLDQPL</sequence>
<dbReference type="SMART" id="SM00749">
    <property type="entry name" value="BON"/>
    <property type="match status" value="2"/>
</dbReference>
<dbReference type="InterPro" id="IPR007055">
    <property type="entry name" value="BON_dom"/>
</dbReference>
<dbReference type="PANTHER" id="PTHR34606">
    <property type="entry name" value="BON DOMAIN-CONTAINING PROTEIN"/>
    <property type="match status" value="1"/>
</dbReference>
<dbReference type="Proteomes" id="UP000028631">
    <property type="component" value="Unassembled WGS sequence"/>
</dbReference>
<evidence type="ECO:0000256" key="1">
    <source>
        <dbReference type="ARBA" id="ARBA00022729"/>
    </source>
</evidence>
<dbReference type="Pfam" id="PF04972">
    <property type="entry name" value="BON"/>
    <property type="match status" value="3"/>
</dbReference>
<dbReference type="InterPro" id="IPR014004">
    <property type="entry name" value="Transpt-assoc_nodulatn_dom_bac"/>
</dbReference>
<keyword evidence="4" id="KW-1185">Reference proteome</keyword>
<organism evidence="3 4">
    <name type="scientific">Pseudomonas syringae</name>
    <dbReference type="NCBI Taxonomy" id="317"/>
    <lineage>
        <taxon>Bacteria</taxon>
        <taxon>Pseudomonadati</taxon>
        <taxon>Pseudomonadota</taxon>
        <taxon>Gammaproteobacteria</taxon>
        <taxon>Pseudomonadales</taxon>
        <taxon>Pseudomonadaceae</taxon>
        <taxon>Pseudomonas</taxon>
    </lineage>
</organism>
<evidence type="ECO:0000313" key="4">
    <source>
        <dbReference type="Proteomes" id="UP000028631"/>
    </source>
</evidence>